<dbReference type="EMBL" id="QTZN02000002">
    <property type="protein sequence ID" value="MVB05634.1"/>
    <property type="molecule type" value="Genomic_DNA"/>
</dbReference>
<feature type="domain" description="Calcineurin-like phosphoesterase" evidence="5">
    <location>
        <begin position="10"/>
        <end position="239"/>
    </location>
</feature>
<keyword evidence="1" id="KW-0479">Metal-binding</keyword>
<organism evidence="6 9">
    <name type="scientific">Labilibaculum euxinus</name>
    <dbReference type="NCBI Taxonomy" id="2686357"/>
    <lineage>
        <taxon>Bacteria</taxon>
        <taxon>Pseudomonadati</taxon>
        <taxon>Bacteroidota</taxon>
        <taxon>Bacteroidia</taxon>
        <taxon>Marinilabiliales</taxon>
        <taxon>Marinifilaceae</taxon>
        <taxon>Labilibaculum</taxon>
    </lineage>
</organism>
<evidence type="ECO:0000313" key="9">
    <source>
        <dbReference type="Proteomes" id="UP000462449"/>
    </source>
</evidence>
<dbReference type="InterPro" id="IPR050884">
    <property type="entry name" value="CNP_phosphodiesterase-III"/>
</dbReference>
<dbReference type="InterPro" id="IPR004843">
    <property type="entry name" value="Calcineurin-like_PHP"/>
</dbReference>
<name>A0A7M4D1A0_9BACT</name>
<protein>
    <recommendedName>
        <fullName evidence="5">Calcineurin-like phosphoesterase domain-containing protein</fullName>
    </recommendedName>
</protein>
<dbReference type="AlphaFoldDB" id="A0A7M4D1A0"/>
<dbReference type="Proteomes" id="UP000462449">
    <property type="component" value="Unassembled WGS sequence"/>
</dbReference>
<dbReference type="EMBL" id="WOTW01000002">
    <property type="protein sequence ID" value="MUP36429.1"/>
    <property type="molecule type" value="Genomic_DNA"/>
</dbReference>
<evidence type="ECO:0000313" key="7">
    <source>
        <dbReference type="EMBL" id="MVB05634.1"/>
    </source>
</evidence>
<gene>
    <name evidence="7" type="ORF">DWB62_001195</name>
    <name evidence="6" type="ORF">GNY23_01195</name>
</gene>
<evidence type="ECO:0000256" key="3">
    <source>
        <dbReference type="ARBA" id="ARBA00023004"/>
    </source>
</evidence>
<dbReference type="Proteomes" id="UP000285951">
    <property type="component" value="Unassembled WGS sequence"/>
</dbReference>
<dbReference type="GO" id="GO:0046872">
    <property type="term" value="F:metal ion binding"/>
    <property type="evidence" value="ECO:0007669"/>
    <property type="project" value="UniProtKB-KW"/>
</dbReference>
<keyword evidence="3" id="KW-0408">Iron</keyword>
<evidence type="ECO:0000313" key="8">
    <source>
        <dbReference type="Proteomes" id="UP000285951"/>
    </source>
</evidence>
<reference evidence="7 8" key="1">
    <citation type="submission" date="2019-11" db="EMBL/GenBank/DDBJ databases">
        <title>Draft genome sequence of Labilibaculum sp. strain SYP isolated from Black Sea.</title>
        <authorList>
            <person name="Yadav S."/>
            <person name="Villanueva L."/>
        </authorList>
    </citation>
    <scope>NUCLEOTIDE SEQUENCE [LARGE SCALE GENOMIC DNA]</scope>
    <source>
        <strain evidence="7 8">44</strain>
    </source>
</reference>
<evidence type="ECO:0000256" key="2">
    <source>
        <dbReference type="ARBA" id="ARBA00022801"/>
    </source>
</evidence>
<evidence type="ECO:0000313" key="6">
    <source>
        <dbReference type="EMBL" id="MUP36429.1"/>
    </source>
</evidence>
<dbReference type="PANTHER" id="PTHR42988">
    <property type="entry name" value="PHOSPHOHYDROLASE"/>
    <property type="match status" value="1"/>
</dbReference>
<sequence>MKGNNENWNFTDLHISSAKDIILSRIDSIVSSCFSELSGATKLFIVVSGDIANKGLASEYDIAKSFLTSIRDSFLGSTRFLTFVEFIIVPGNHDCNFSKKDPVRDVLLQNIRKQDDVSVEIVEQCLKVQEDFWAFHRGLTLKEDNKISNQRSFPISNNKEIIFNTYNTSWSSSIGEKVGSLIIPEHALLQTETNSGFIVSLFHHPTNWLSTNTDRNNKKFFEGHLLEHSNLVLCGHEHEGEMLRANSLKNQDGFAYFEGVALQNIESGQSGFGLIIIDSISDKGQYFGYEWKEDVYIESDPTLFDINAKKTGIILDDKFRNKLNDLSVPIKHSHKEALTLSDVFIYPDLDPIHKSKDESSKYVNSSTLFRYSEKNTVILEGDSQSGKTSLLYKLTHRSL</sequence>
<dbReference type="PANTHER" id="PTHR42988:SF2">
    <property type="entry name" value="CYCLIC NUCLEOTIDE PHOSPHODIESTERASE CBUA0032-RELATED"/>
    <property type="match status" value="1"/>
</dbReference>
<dbReference type="Gene3D" id="3.60.21.10">
    <property type="match status" value="1"/>
</dbReference>
<dbReference type="InterPro" id="IPR029052">
    <property type="entry name" value="Metallo-depent_PP-like"/>
</dbReference>
<keyword evidence="8" id="KW-1185">Reference proteome</keyword>
<dbReference type="RefSeq" id="WP_317163304.1">
    <property type="nucleotide sequence ID" value="NZ_QTZN02000002.1"/>
</dbReference>
<dbReference type="Pfam" id="PF00149">
    <property type="entry name" value="Metallophos"/>
    <property type="match status" value="1"/>
</dbReference>
<proteinExistence type="inferred from homology"/>
<reference evidence="6 9" key="2">
    <citation type="submission" date="2019-12" db="EMBL/GenBank/DDBJ databases">
        <title>Draft genome sequence of Labilibaculum sp. strain 44 isolated from deep waters of Black Sea.</title>
        <authorList>
            <person name="Yadav S."/>
            <person name="Villanueva L."/>
        </authorList>
    </citation>
    <scope>NUCLEOTIDE SEQUENCE [LARGE SCALE GENOMIC DNA]</scope>
    <source>
        <strain evidence="6 9">44</strain>
    </source>
</reference>
<keyword evidence="2" id="KW-0378">Hydrolase</keyword>
<dbReference type="SUPFAM" id="SSF56300">
    <property type="entry name" value="Metallo-dependent phosphatases"/>
    <property type="match status" value="1"/>
</dbReference>
<evidence type="ECO:0000259" key="5">
    <source>
        <dbReference type="Pfam" id="PF00149"/>
    </source>
</evidence>
<evidence type="ECO:0000256" key="4">
    <source>
        <dbReference type="ARBA" id="ARBA00025742"/>
    </source>
</evidence>
<dbReference type="GO" id="GO:0016787">
    <property type="term" value="F:hydrolase activity"/>
    <property type="evidence" value="ECO:0007669"/>
    <property type="project" value="UniProtKB-KW"/>
</dbReference>
<comment type="caution">
    <text evidence="6">The sequence shown here is derived from an EMBL/GenBank/DDBJ whole genome shotgun (WGS) entry which is preliminary data.</text>
</comment>
<accession>A0A7M4D1A0</accession>
<comment type="similarity">
    <text evidence="4">Belongs to the cyclic nucleotide phosphodiesterase class-III family.</text>
</comment>
<evidence type="ECO:0000256" key="1">
    <source>
        <dbReference type="ARBA" id="ARBA00022723"/>
    </source>
</evidence>